<dbReference type="GO" id="GO:0000981">
    <property type="term" value="F:DNA-binding transcription factor activity, RNA polymerase II-specific"/>
    <property type="evidence" value="ECO:0007669"/>
    <property type="project" value="TreeGrafter"/>
</dbReference>
<dbReference type="GO" id="GO:0000978">
    <property type="term" value="F:RNA polymerase II cis-regulatory region sequence-specific DNA binding"/>
    <property type="evidence" value="ECO:0007669"/>
    <property type="project" value="TreeGrafter"/>
</dbReference>
<dbReference type="EnsemblMetazoa" id="BGLB009537-RB">
    <property type="protein sequence ID" value="BGLB009537-PB"/>
    <property type="gene ID" value="BGLB009537"/>
</dbReference>
<dbReference type="PANTHER" id="PTHR23235">
    <property type="entry name" value="KRUEPPEL-LIKE TRANSCRIPTION FACTOR"/>
    <property type="match status" value="1"/>
</dbReference>
<dbReference type="PROSITE" id="PS00028">
    <property type="entry name" value="ZINC_FINGER_C2H2_1"/>
    <property type="match status" value="3"/>
</dbReference>
<dbReference type="PANTHER" id="PTHR23235:SF161">
    <property type="entry name" value="C2H2-TYPE DOMAIN-CONTAINING PROTEIN"/>
    <property type="match status" value="1"/>
</dbReference>
<feature type="compositionally biased region" description="Polar residues" evidence="11">
    <location>
        <begin position="1035"/>
        <end position="1055"/>
    </location>
</feature>
<dbReference type="EnsemblMetazoa" id="BGLB009537-RC">
    <property type="protein sequence ID" value="BGLB009537-PC"/>
    <property type="gene ID" value="BGLB009537"/>
</dbReference>
<feature type="compositionally biased region" description="Basic residues" evidence="11">
    <location>
        <begin position="965"/>
        <end position="978"/>
    </location>
</feature>
<dbReference type="Gene3D" id="3.30.160.60">
    <property type="entry name" value="Classic Zinc Finger"/>
    <property type="match status" value="4"/>
</dbReference>
<feature type="region of interest" description="Disordered" evidence="11">
    <location>
        <begin position="629"/>
        <end position="724"/>
    </location>
</feature>
<dbReference type="VEuPathDB" id="VectorBase:BGLB009537"/>
<feature type="region of interest" description="Disordered" evidence="11">
    <location>
        <begin position="965"/>
        <end position="1007"/>
    </location>
</feature>
<evidence type="ECO:0000256" key="2">
    <source>
        <dbReference type="ARBA" id="ARBA00022723"/>
    </source>
</evidence>
<feature type="domain" description="C2H2-type" evidence="12">
    <location>
        <begin position="947"/>
        <end position="974"/>
    </location>
</feature>
<dbReference type="RefSeq" id="XP_013087423.2">
    <property type="nucleotide sequence ID" value="XM_013231969.2"/>
</dbReference>
<evidence type="ECO:0000256" key="1">
    <source>
        <dbReference type="ARBA" id="ARBA00004123"/>
    </source>
</evidence>
<sequence>MHVFLKYRRSRGPLVTLWDQSVLLQKNVLLEQTLSTFVLIFILRALKGTRFVFICKDCGKSASIVDAEYMLVCCTVHIQTKDGGNQYVGGASSMTQFLVSSRSEHCSQPSECQSCSSSFVYLKGPAILPEGSVHQLDDRPRLDLGQAPLSMHTSDSKEKQLQTSSDQTLFRHPGSLQPTSHLLQQQKQYHYPSSSQTYHIAGGHPHDALASSQSPVSSRQARYPGEEVRQEVYSQKYGNYQFSSTQCQPSESQSLTHYQQSCQGSSESPQRYWDPSPRLKQSQWTMDRYQHPVPYSSEKQSPNKLSGKPQAASYPQENWHEMQLIPVAGAAILPEIQMTELLSESDIAAPWLPNTPDNLSPTVHIVQKLSQATVSDSQCVETHINTPPGNTSPKTTKSMILQVPVQDRSPSLSPMAGHKMKQLFVFPDVHQLAPAKLGSTLESAGLNVLVPGVIESQRRRYVSSGSSGDSSNAGDNTKGSSSAGPDGGRHRFLSGDTDVDDTIVDSETGSSVLEDSGSSREQSPFRPDTKPVSLRSSPSRRVTSPSDRKTLHRQQGILGEEEFEFLHPDSDRSSQDDKLQPPKFKRRLHERYVSSLKDESSVHGEGSSDVLVSYDISGDLKPTLKLESVSSDFDEEESSMPKSPRRSLADESYRGDSHELSADEGDVFMEPARISQKSKPRNQQQPLDLSRAPLGVSPFHGMYRTSSLPESDTPTSSPGPKSHYSPLLRSTHRLNFSPHGLMSPQSPLCSVPEGGRIFNFNMPSSYEAAGAHSDTDIISPSPMSPRFFTFPSINPPHSSTPLLNPMSEVNRLAVSPRALYPTSPIQFSLRSKTVAHVKWEHYSKRSFSDSDVAYQCPVCGQVFPSNDNLAKHMAKHLPTETVRSADNNKIHYCKVCDRSFSRSDMLTRHMRLHTGLKPYECMDCGQVFSRSDHLNTHKRTHTGEKPYRCPQCPYAACRRDMITRHMRTHSKRTPKRGRYLSVPDDGADARKSSVSSTETSESHELSVGLNCSSISSIESLDLEMGQGRRRLMQASEESLPSTDDPSNVPRTSTSSKESEDIEDFTAAFSPAHWIAGRKAVDPTNSSAFLDQKSATRHTSEEEAVVEKHPHETRSHASNRQHCPKTSPFAGQGPHYMTSSTAHQGNPTNLPQESS</sequence>
<feature type="domain" description="C2H2-type" evidence="12">
    <location>
        <begin position="891"/>
        <end position="918"/>
    </location>
</feature>
<feature type="region of interest" description="Disordered" evidence="11">
    <location>
        <begin position="251"/>
        <end position="313"/>
    </location>
</feature>
<evidence type="ECO:0000256" key="3">
    <source>
        <dbReference type="ARBA" id="ARBA00022737"/>
    </source>
</evidence>
<feature type="compositionally biased region" description="Polar residues" evidence="11">
    <location>
        <begin position="210"/>
        <end position="220"/>
    </location>
</feature>
<feature type="domain" description="C2H2-type" evidence="12">
    <location>
        <begin position="919"/>
        <end position="946"/>
    </location>
</feature>
<evidence type="ECO:0000313" key="13">
    <source>
        <dbReference type="EnsemblMetazoa" id="BGLB009537-PB"/>
    </source>
</evidence>
<keyword evidence="9" id="KW-0539">Nucleus</keyword>
<keyword evidence="3" id="KW-0677">Repeat</keyword>
<keyword evidence="7" id="KW-0238">DNA-binding</keyword>
<feature type="compositionally biased region" description="Polar residues" evidence="11">
    <location>
        <begin position="704"/>
        <end position="719"/>
    </location>
</feature>
<dbReference type="InterPro" id="IPR013087">
    <property type="entry name" value="Znf_C2H2_type"/>
</dbReference>
<dbReference type="SUPFAM" id="SSF57667">
    <property type="entry name" value="beta-beta-alpha zinc fingers"/>
    <property type="match status" value="2"/>
</dbReference>
<proteinExistence type="predicted"/>
<protein>
    <recommendedName>
        <fullName evidence="12">C2H2-type domain-containing protein</fullName>
    </recommendedName>
</protein>
<feature type="compositionally biased region" description="Basic and acidic residues" evidence="11">
    <location>
        <begin position="566"/>
        <end position="580"/>
    </location>
</feature>
<dbReference type="InterPro" id="IPR036236">
    <property type="entry name" value="Znf_C2H2_sf"/>
</dbReference>
<evidence type="ECO:0000256" key="7">
    <source>
        <dbReference type="ARBA" id="ARBA00023125"/>
    </source>
</evidence>
<feature type="compositionally biased region" description="Polar residues" evidence="11">
    <location>
        <begin position="675"/>
        <end position="687"/>
    </location>
</feature>
<dbReference type="EnsemblMetazoa" id="BGLB009537-RD">
    <property type="protein sequence ID" value="BGLB009537-PD"/>
    <property type="gene ID" value="BGLB009537"/>
</dbReference>
<dbReference type="STRING" id="6526.A0A2C9JXB8"/>
<feature type="compositionally biased region" description="Polar residues" evidence="11">
    <location>
        <begin position="251"/>
        <end position="269"/>
    </location>
</feature>
<evidence type="ECO:0000256" key="6">
    <source>
        <dbReference type="ARBA" id="ARBA00023015"/>
    </source>
</evidence>
<accession>A0A2C9JXB8</accession>
<keyword evidence="6" id="KW-0805">Transcription regulation</keyword>
<feature type="compositionally biased region" description="Basic and acidic residues" evidence="11">
    <location>
        <begin position="647"/>
        <end position="661"/>
    </location>
</feature>
<organism evidence="13 14">
    <name type="scientific">Biomphalaria glabrata</name>
    <name type="common">Bloodfluke planorb</name>
    <name type="synonym">Freshwater snail</name>
    <dbReference type="NCBI Taxonomy" id="6526"/>
    <lineage>
        <taxon>Eukaryota</taxon>
        <taxon>Metazoa</taxon>
        <taxon>Spiralia</taxon>
        <taxon>Lophotrochozoa</taxon>
        <taxon>Mollusca</taxon>
        <taxon>Gastropoda</taxon>
        <taxon>Heterobranchia</taxon>
        <taxon>Euthyneura</taxon>
        <taxon>Panpulmonata</taxon>
        <taxon>Hygrophila</taxon>
        <taxon>Lymnaeoidea</taxon>
        <taxon>Planorbidae</taxon>
        <taxon>Biomphalaria</taxon>
    </lineage>
</organism>
<feature type="compositionally biased region" description="Low complexity" evidence="11">
    <location>
        <begin position="531"/>
        <end position="545"/>
    </location>
</feature>
<dbReference type="VEuPathDB" id="VectorBase:BGLAX_051312"/>
<feature type="region of interest" description="Disordered" evidence="11">
    <location>
        <begin position="460"/>
        <end position="552"/>
    </location>
</feature>
<feature type="compositionally biased region" description="Polar residues" evidence="11">
    <location>
        <begin position="189"/>
        <end position="198"/>
    </location>
</feature>
<feature type="region of interest" description="Disordered" evidence="11">
    <location>
        <begin position="1032"/>
        <end position="1061"/>
    </location>
</feature>
<keyword evidence="2" id="KW-0479">Metal-binding</keyword>
<keyword evidence="8" id="KW-0804">Transcription</keyword>
<dbReference type="KEGG" id="bgt:106071788"/>
<keyword evidence="5" id="KW-0862">Zinc</keyword>
<dbReference type="Proteomes" id="UP000076420">
    <property type="component" value="Unassembled WGS sequence"/>
</dbReference>
<feature type="region of interest" description="Disordered" evidence="11">
    <location>
        <begin position="1091"/>
        <end position="1154"/>
    </location>
</feature>
<dbReference type="OrthoDB" id="10018191at2759"/>
<dbReference type="RefSeq" id="XP_013087422.2">
    <property type="nucleotide sequence ID" value="XM_013231968.2"/>
</dbReference>
<dbReference type="FunFam" id="3.30.160.60:FF:000045">
    <property type="entry name" value="ZFP69 zinc finger protein B"/>
    <property type="match status" value="1"/>
</dbReference>
<evidence type="ECO:0000256" key="5">
    <source>
        <dbReference type="ARBA" id="ARBA00022833"/>
    </source>
</evidence>
<evidence type="ECO:0000259" key="12">
    <source>
        <dbReference type="PROSITE" id="PS50157"/>
    </source>
</evidence>
<keyword evidence="4 10" id="KW-0863">Zinc-finger</keyword>
<gene>
    <name evidence="13" type="primary">106071788</name>
</gene>
<evidence type="ECO:0000256" key="8">
    <source>
        <dbReference type="ARBA" id="ARBA00023163"/>
    </source>
</evidence>
<dbReference type="FunFam" id="3.30.160.60:FF:001498">
    <property type="entry name" value="Zinc finger protein 404"/>
    <property type="match status" value="1"/>
</dbReference>
<dbReference type="GO" id="GO:0008270">
    <property type="term" value="F:zinc ion binding"/>
    <property type="evidence" value="ECO:0007669"/>
    <property type="project" value="UniProtKB-KW"/>
</dbReference>
<dbReference type="SMART" id="SM00355">
    <property type="entry name" value="ZnF_C2H2"/>
    <property type="match status" value="4"/>
</dbReference>
<evidence type="ECO:0000256" key="4">
    <source>
        <dbReference type="ARBA" id="ARBA00022771"/>
    </source>
</evidence>
<dbReference type="GO" id="GO:0005634">
    <property type="term" value="C:nucleus"/>
    <property type="evidence" value="ECO:0007669"/>
    <property type="project" value="UniProtKB-SubCell"/>
</dbReference>
<feature type="region of interest" description="Disordered" evidence="11">
    <location>
        <begin position="132"/>
        <end position="176"/>
    </location>
</feature>
<feature type="compositionally biased region" description="Basic and acidic residues" evidence="11">
    <location>
        <begin position="1097"/>
        <end position="1114"/>
    </location>
</feature>
<dbReference type="FunFam" id="3.30.160.60:FF:000395">
    <property type="entry name" value="zinc finger protein 513"/>
    <property type="match status" value="1"/>
</dbReference>
<feature type="domain" description="C2H2-type" evidence="12">
    <location>
        <begin position="854"/>
        <end position="881"/>
    </location>
</feature>
<name>A0A2C9JXB8_BIOGL</name>
<feature type="compositionally biased region" description="Polar residues" evidence="11">
    <location>
        <begin position="1136"/>
        <end position="1154"/>
    </location>
</feature>
<evidence type="ECO:0000256" key="10">
    <source>
        <dbReference type="PROSITE-ProRule" id="PRU00042"/>
    </source>
</evidence>
<dbReference type="RefSeq" id="XP_013087424.2">
    <property type="nucleotide sequence ID" value="XM_013231970.2"/>
</dbReference>
<feature type="region of interest" description="Disordered" evidence="11">
    <location>
        <begin position="189"/>
        <end position="227"/>
    </location>
</feature>
<reference evidence="13" key="1">
    <citation type="submission" date="2020-05" db="UniProtKB">
        <authorList>
            <consortium name="EnsemblMetazoa"/>
        </authorList>
    </citation>
    <scope>IDENTIFICATION</scope>
    <source>
        <strain evidence="13">BB02</strain>
    </source>
</reference>
<comment type="subcellular location">
    <subcellularLocation>
        <location evidence="1">Nucleus</location>
    </subcellularLocation>
</comment>
<dbReference type="EnsemblMetazoa" id="BGLB009537-RE">
    <property type="protein sequence ID" value="BGLB009537-PE"/>
    <property type="gene ID" value="BGLB009537"/>
</dbReference>
<evidence type="ECO:0000256" key="11">
    <source>
        <dbReference type="SAM" id="MobiDB-lite"/>
    </source>
</evidence>
<dbReference type="Pfam" id="PF00096">
    <property type="entry name" value="zf-C2H2"/>
    <property type="match status" value="4"/>
</dbReference>
<dbReference type="PROSITE" id="PS50157">
    <property type="entry name" value="ZINC_FINGER_C2H2_2"/>
    <property type="match status" value="4"/>
</dbReference>
<feature type="compositionally biased region" description="Low complexity" evidence="11">
    <location>
        <begin position="463"/>
        <end position="476"/>
    </location>
</feature>
<evidence type="ECO:0000256" key="9">
    <source>
        <dbReference type="ARBA" id="ARBA00023242"/>
    </source>
</evidence>
<evidence type="ECO:0000313" key="14">
    <source>
        <dbReference type="Proteomes" id="UP000076420"/>
    </source>
</evidence>
<dbReference type="AlphaFoldDB" id="A0A2C9JXB8"/>
<feature type="region of interest" description="Disordered" evidence="11">
    <location>
        <begin position="566"/>
        <end position="586"/>
    </location>
</feature>